<name>A0A1F6DCB1_9BACT</name>
<proteinExistence type="predicted"/>
<gene>
    <name evidence="2" type="ORF">A2853_02895</name>
</gene>
<reference evidence="2 3" key="1">
    <citation type="journal article" date="2016" name="Nat. Commun.">
        <title>Thousands of microbial genomes shed light on interconnected biogeochemical processes in an aquifer system.</title>
        <authorList>
            <person name="Anantharaman K."/>
            <person name="Brown C.T."/>
            <person name="Hug L.A."/>
            <person name="Sharon I."/>
            <person name="Castelle C.J."/>
            <person name="Probst A.J."/>
            <person name="Thomas B.C."/>
            <person name="Singh A."/>
            <person name="Wilkins M.J."/>
            <person name="Karaoz U."/>
            <person name="Brodie E.L."/>
            <person name="Williams K.H."/>
            <person name="Hubbard S.S."/>
            <person name="Banfield J.F."/>
        </authorList>
    </citation>
    <scope>NUCLEOTIDE SEQUENCE [LARGE SCALE GENOMIC DNA]</scope>
</reference>
<comment type="caution">
    <text evidence="2">The sequence shown here is derived from an EMBL/GenBank/DDBJ whole genome shotgun (WGS) entry which is preliminary data.</text>
</comment>
<feature type="region of interest" description="Disordered" evidence="1">
    <location>
        <begin position="41"/>
        <end position="61"/>
    </location>
</feature>
<protein>
    <submittedName>
        <fullName evidence="2">Uncharacterized protein</fullName>
    </submittedName>
</protein>
<evidence type="ECO:0000256" key="1">
    <source>
        <dbReference type="SAM" id="MobiDB-lite"/>
    </source>
</evidence>
<sequence>MYSPEYGYFSAEKFLPLAPSHSASLLQTHAAAGFAGEIGWEKDGRRPSKAQHPSLVVGKEK</sequence>
<dbReference type="Proteomes" id="UP000177958">
    <property type="component" value="Unassembled WGS sequence"/>
</dbReference>
<evidence type="ECO:0000313" key="3">
    <source>
        <dbReference type="Proteomes" id="UP000177958"/>
    </source>
</evidence>
<accession>A0A1F6DCB1</accession>
<dbReference type="AlphaFoldDB" id="A0A1F6DCB1"/>
<organism evidence="2 3">
    <name type="scientific">Candidatus Kaiserbacteria bacterium RIFCSPHIGHO2_01_FULL_55_17</name>
    <dbReference type="NCBI Taxonomy" id="1798484"/>
    <lineage>
        <taxon>Bacteria</taxon>
        <taxon>Candidatus Kaiseribacteriota</taxon>
    </lineage>
</organism>
<dbReference type="EMBL" id="MFKX01000002">
    <property type="protein sequence ID" value="OGG58652.1"/>
    <property type="molecule type" value="Genomic_DNA"/>
</dbReference>
<evidence type="ECO:0000313" key="2">
    <source>
        <dbReference type="EMBL" id="OGG58652.1"/>
    </source>
</evidence>